<protein>
    <submittedName>
        <fullName evidence="1">Uncharacterized protein</fullName>
    </submittedName>
</protein>
<reference evidence="1" key="1">
    <citation type="submission" date="2022-04" db="EMBL/GenBank/DDBJ databases">
        <title>Genome of the entomopathogenic fungus Entomophthora muscae.</title>
        <authorList>
            <person name="Elya C."/>
            <person name="Lovett B.R."/>
            <person name="Lee E."/>
            <person name="Macias A.M."/>
            <person name="Hajek A.E."/>
            <person name="De Bivort B.L."/>
            <person name="Kasson M.T."/>
            <person name="De Fine Licht H.H."/>
            <person name="Stajich J.E."/>
        </authorList>
    </citation>
    <scope>NUCLEOTIDE SEQUENCE</scope>
    <source>
        <strain evidence="1">Berkeley</strain>
    </source>
</reference>
<gene>
    <name evidence="1" type="ORF">DSO57_1026303</name>
</gene>
<dbReference type="EMBL" id="QTSX02001573">
    <property type="protein sequence ID" value="KAJ9080316.1"/>
    <property type="molecule type" value="Genomic_DNA"/>
</dbReference>
<evidence type="ECO:0000313" key="1">
    <source>
        <dbReference type="EMBL" id="KAJ9080316.1"/>
    </source>
</evidence>
<accession>A0ACC2U0N5</accession>
<keyword evidence="2" id="KW-1185">Reference proteome</keyword>
<name>A0ACC2U0N5_9FUNG</name>
<organism evidence="1 2">
    <name type="scientific">Entomophthora muscae</name>
    <dbReference type="NCBI Taxonomy" id="34485"/>
    <lineage>
        <taxon>Eukaryota</taxon>
        <taxon>Fungi</taxon>
        <taxon>Fungi incertae sedis</taxon>
        <taxon>Zoopagomycota</taxon>
        <taxon>Entomophthoromycotina</taxon>
        <taxon>Entomophthoromycetes</taxon>
        <taxon>Entomophthorales</taxon>
        <taxon>Entomophthoraceae</taxon>
        <taxon>Entomophthora</taxon>
    </lineage>
</organism>
<evidence type="ECO:0000313" key="2">
    <source>
        <dbReference type="Proteomes" id="UP001165960"/>
    </source>
</evidence>
<proteinExistence type="predicted"/>
<comment type="caution">
    <text evidence="1">The sequence shown here is derived from an EMBL/GenBank/DDBJ whole genome shotgun (WGS) entry which is preliminary data.</text>
</comment>
<dbReference type="Proteomes" id="UP001165960">
    <property type="component" value="Unassembled WGS sequence"/>
</dbReference>
<sequence>MRVILGLTSTIYSLRVHSGLEADANRLARCHGIDMSKLTISTTHTLYSDGKLTPLQLAECYIARINSLNPTLKAVLEMNPHASEWALPLGSNVSNKPLFGIPVLVKGSIGVKSLRASAGAASLESNVRDDADIIKKLREAGAIILGTSNLSELSGSRSYEAPEGWSQLGGQTLNPYNLNASIFGSSSGSAVAVTADLALVALGTETLGSTIAPASCAMVMGFKPTYNWISTEGIIPMAPTLDTVNGYLINSYL</sequence>